<evidence type="ECO:0000313" key="4">
    <source>
        <dbReference type="EMBL" id="SFI61787.1"/>
    </source>
</evidence>
<dbReference type="Proteomes" id="UP000199377">
    <property type="component" value="Unassembled WGS sequence"/>
</dbReference>
<protein>
    <submittedName>
        <fullName evidence="4">N-methylhydantoinase A</fullName>
    </submittedName>
</protein>
<dbReference type="Pfam" id="PF01968">
    <property type="entry name" value="Hydantoinase_A"/>
    <property type="match status" value="1"/>
</dbReference>
<sequence length="697" mass="72803">MNEVLPVTETPSTPRVGTIVGVDVGGTFTDLFYFDEAKREFRTGKVPSNRGDEAVGFLEGLKGFGALADLDSIVHGTTVGTNALLERKGAKVGLITTAGFRDVLEMRRRDRRATWGLTGDFIPVVERDFRMEVGERVLASGEIREAVDAEDVKACAKALLDKGAEALAIVFMNAYANPANEIAAIEAARSVWPNEHVERSSAILPEIREFERTSTTALNAYLQPGVGSYLAKLEGALESEDFAGKFHIVQSNGGVMSTETARRLPARTALSGPAAGVIAAAAIAEAAGFPDVITGDLGGTSFDVSLITGGKTALAAQTTIDFGLVIRTPMIEITTIGAGGGSIAHVDAGGLLQVGPESAGSRPGPVCYGQGGDRPTLTDANVVLGRINADRPIGGKLARLDVEAAKAAIQEHVAGPLGLGVMEAAEAIVRVADGKMAGAIRLMSIERGHDPARFAAVPFGGGGALHAGALIKDVGLKAALVPRYPGVTSALGCVIADIRHDQVQTVNLGLQGIDAPALAARMAEEAASARAVVEAARLSVERIDTVFELDMHYVGQTHTLAVRLPASLGQTAEGLTEDMIAKAFEEAYQASFSRLLPGVPMRIVNLRTSAIGVRPGFDLAALAPSGEMTVEEAKTGSRPVWFAGAWHEAAIYARLDLPVEAVVPGPAILEQPDATVVVDPDLAARIDAFGNVIVERK</sequence>
<evidence type="ECO:0000259" key="2">
    <source>
        <dbReference type="Pfam" id="PF05378"/>
    </source>
</evidence>
<evidence type="ECO:0000313" key="5">
    <source>
        <dbReference type="Proteomes" id="UP000199377"/>
    </source>
</evidence>
<evidence type="ECO:0000259" key="3">
    <source>
        <dbReference type="Pfam" id="PF19278"/>
    </source>
</evidence>
<dbReference type="PANTHER" id="PTHR11365:SF23">
    <property type="entry name" value="HYPOTHETICAL 5-OXOPROLINASE (EUROFUNG)-RELATED"/>
    <property type="match status" value="1"/>
</dbReference>
<gene>
    <name evidence="4" type="ORF">SAMN05216258_10883</name>
</gene>
<organism evidence="4 5">
    <name type="scientific">Albimonas pacifica</name>
    <dbReference type="NCBI Taxonomy" id="1114924"/>
    <lineage>
        <taxon>Bacteria</taxon>
        <taxon>Pseudomonadati</taxon>
        <taxon>Pseudomonadota</taxon>
        <taxon>Alphaproteobacteria</taxon>
        <taxon>Rhodobacterales</taxon>
        <taxon>Paracoccaceae</taxon>
        <taxon>Albimonas</taxon>
    </lineage>
</organism>
<dbReference type="InterPro" id="IPR008040">
    <property type="entry name" value="Hydant_A_N"/>
</dbReference>
<dbReference type="InterPro" id="IPR049517">
    <property type="entry name" value="ACX-like_C"/>
</dbReference>
<dbReference type="AlphaFoldDB" id="A0A1I3JNE7"/>
<dbReference type="GO" id="GO:0005829">
    <property type="term" value="C:cytosol"/>
    <property type="evidence" value="ECO:0007669"/>
    <property type="project" value="TreeGrafter"/>
</dbReference>
<dbReference type="InterPro" id="IPR002821">
    <property type="entry name" value="Hydantoinase_A"/>
</dbReference>
<dbReference type="GO" id="GO:0006749">
    <property type="term" value="P:glutathione metabolic process"/>
    <property type="evidence" value="ECO:0007669"/>
    <property type="project" value="TreeGrafter"/>
</dbReference>
<dbReference type="EMBL" id="FOQH01000008">
    <property type="protein sequence ID" value="SFI61787.1"/>
    <property type="molecule type" value="Genomic_DNA"/>
</dbReference>
<proteinExistence type="predicted"/>
<evidence type="ECO:0000259" key="1">
    <source>
        <dbReference type="Pfam" id="PF01968"/>
    </source>
</evidence>
<dbReference type="STRING" id="1114924.SAMN05216258_10883"/>
<feature type="domain" description="Hydantoinase/oxoprolinase N-terminal" evidence="2">
    <location>
        <begin position="20"/>
        <end position="190"/>
    </location>
</feature>
<feature type="domain" description="Acetophenone carboxylase-like C-terminal" evidence="3">
    <location>
        <begin position="538"/>
        <end position="689"/>
    </location>
</feature>
<dbReference type="InterPro" id="IPR045079">
    <property type="entry name" value="Oxoprolinase-like"/>
</dbReference>
<reference evidence="4 5" key="1">
    <citation type="submission" date="2016-10" db="EMBL/GenBank/DDBJ databases">
        <authorList>
            <person name="de Groot N.N."/>
        </authorList>
    </citation>
    <scope>NUCLEOTIDE SEQUENCE [LARGE SCALE GENOMIC DNA]</scope>
    <source>
        <strain evidence="4 5">CGMCC 1.11030</strain>
    </source>
</reference>
<accession>A0A1I3JNE7</accession>
<feature type="domain" description="Hydantoinase A/oxoprolinase" evidence="1">
    <location>
        <begin position="212"/>
        <end position="501"/>
    </location>
</feature>
<keyword evidence="5" id="KW-1185">Reference proteome</keyword>
<dbReference type="Pfam" id="PF19278">
    <property type="entry name" value="Hydant_A_C"/>
    <property type="match status" value="1"/>
</dbReference>
<dbReference type="RefSeq" id="WP_245779199.1">
    <property type="nucleotide sequence ID" value="NZ_FOQH01000008.1"/>
</dbReference>
<dbReference type="PANTHER" id="PTHR11365">
    <property type="entry name" value="5-OXOPROLINASE RELATED"/>
    <property type="match status" value="1"/>
</dbReference>
<name>A0A1I3JNE7_9RHOB</name>
<dbReference type="Pfam" id="PF05378">
    <property type="entry name" value="Hydant_A_N"/>
    <property type="match status" value="1"/>
</dbReference>
<dbReference type="GO" id="GO:0017168">
    <property type="term" value="F:5-oxoprolinase (ATP-hydrolyzing) activity"/>
    <property type="evidence" value="ECO:0007669"/>
    <property type="project" value="TreeGrafter"/>
</dbReference>